<name>A0A5A8EJF0_CAFRO</name>
<accession>A0A5A8EJF0</accession>
<comment type="caution">
    <text evidence="2">The sequence shown here is derived from an EMBL/GenBank/DDBJ whole genome shotgun (WGS) entry which is preliminary data.</text>
</comment>
<protein>
    <submittedName>
        <fullName evidence="2">Uncharacterized protein</fullName>
    </submittedName>
</protein>
<dbReference type="Proteomes" id="UP000322899">
    <property type="component" value="Unassembled WGS sequence"/>
</dbReference>
<reference evidence="2 3" key="1">
    <citation type="submission" date="2019-07" db="EMBL/GenBank/DDBJ databases">
        <title>Genomes of Cafeteria roenbergensis.</title>
        <authorList>
            <person name="Fischer M.G."/>
            <person name="Hackl T."/>
            <person name="Roman M."/>
        </authorList>
    </citation>
    <scope>NUCLEOTIDE SEQUENCE [LARGE SCALE GENOMIC DNA]</scope>
    <source>
        <strain evidence="2 3">E4-10P</strain>
    </source>
</reference>
<dbReference type="EMBL" id="VLTO01000002">
    <property type="protein sequence ID" value="KAA0178026.1"/>
    <property type="molecule type" value="Genomic_DNA"/>
</dbReference>
<evidence type="ECO:0000313" key="2">
    <source>
        <dbReference type="EMBL" id="KAA0178026.1"/>
    </source>
</evidence>
<dbReference type="AlphaFoldDB" id="A0A5A8EJF0"/>
<evidence type="ECO:0000256" key="1">
    <source>
        <dbReference type="SAM" id="MobiDB-lite"/>
    </source>
</evidence>
<gene>
    <name evidence="2" type="ORF">FNF27_00574</name>
</gene>
<feature type="region of interest" description="Disordered" evidence="1">
    <location>
        <begin position="17"/>
        <end position="38"/>
    </location>
</feature>
<evidence type="ECO:0000313" key="3">
    <source>
        <dbReference type="Proteomes" id="UP000322899"/>
    </source>
</evidence>
<sequence>MAADRLMRVLCRPDTSRAEPALVNPTTPHHRNWRDGGRWEAPPSTVPLAAAAADWPRCWPPGTQRADPP</sequence>
<organism evidence="2 3">
    <name type="scientific">Cafeteria roenbergensis</name>
    <name type="common">Marine flagellate</name>
    <dbReference type="NCBI Taxonomy" id="33653"/>
    <lineage>
        <taxon>Eukaryota</taxon>
        <taxon>Sar</taxon>
        <taxon>Stramenopiles</taxon>
        <taxon>Bigyra</taxon>
        <taxon>Opalozoa</taxon>
        <taxon>Bicosoecida</taxon>
        <taxon>Cafeteriaceae</taxon>
        <taxon>Cafeteria</taxon>
    </lineage>
</organism>
<proteinExistence type="predicted"/>